<feature type="compositionally biased region" description="Polar residues" evidence="3">
    <location>
        <begin position="28"/>
        <end position="39"/>
    </location>
</feature>
<dbReference type="Gene3D" id="3.30.450.20">
    <property type="entry name" value="PAS domain"/>
    <property type="match status" value="1"/>
</dbReference>
<feature type="compositionally biased region" description="Low complexity" evidence="3">
    <location>
        <begin position="40"/>
        <end position="55"/>
    </location>
</feature>
<name>A0AAD5EIE3_UMBRA</name>
<feature type="domain" description="PAS" evidence="5">
    <location>
        <begin position="340"/>
        <end position="382"/>
    </location>
</feature>
<dbReference type="SUPFAM" id="SSF55785">
    <property type="entry name" value="PYP-like sensor domain (PAS domain)"/>
    <property type="match status" value="1"/>
</dbReference>
<dbReference type="InterPro" id="IPR000014">
    <property type="entry name" value="PAS"/>
</dbReference>
<feature type="region of interest" description="Disordered" evidence="3">
    <location>
        <begin position="704"/>
        <end position="757"/>
    </location>
</feature>
<organism evidence="6 7">
    <name type="scientific">Umbelopsis ramanniana AG</name>
    <dbReference type="NCBI Taxonomy" id="1314678"/>
    <lineage>
        <taxon>Eukaryota</taxon>
        <taxon>Fungi</taxon>
        <taxon>Fungi incertae sedis</taxon>
        <taxon>Mucoromycota</taxon>
        <taxon>Mucoromycotina</taxon>
        <taxon>Umbelopsidomycetes</taxon>
        <taxon>Umbelopsidales</taxon>
        <taxon>Umbelopsidaceae</taxon>
        <taxon>Umbelopsis</taxon>
    </lineage>
</organism>
<dbReference type="PROSITE" id="PS50112">
    <property type="entry name" value="PAS"/>
    <property type="match status" value="1"/>
</dbReference>
<dbReference type="PANTHER" id="PTHR47659:SF4">
    <property type="entry name" value="ZN(II)2CYS6 TRANSCRIPTION FACTOR (EUROFUNG)"/>
    <property type="match status" value="1"/>
</dbReference>
<evidence type="ECO:0000259" key="5">
    <source>
        <dbReference type="PROSITE" id="PS50112"/>
    </source>
</evidence>
<dbReference type="RefSeq" id="XP_051448876.1">
    <property type="nucleotide sequence ID" value="XM_051585540.1"/>
</dbReference>
<evidence type="ECO:0000259" key="4">
    <source>
        <dbReference type="PROSITE" id="PS50048"/>
    </source>
</evidence>
<dbReference type="PROSITE" id="PS50048">
    <property type="entry name" value="ZN2_CY6_FUNGAL_2"/>
    <property type="match status" value="1"/>
</dbReference>
<evidence type="ECO:0000256" key="3">
    <source>
        <dbReference type="SAM" id="MobiDB-lite"/>
    </source>
</evidence>
<dbReference type="SMART" id="SM00066">
    <property type="entry name" value="GAL4"/>
    <property type="match status" value="1"/>
</dbReference>
<feature type="region of interest" description="Disordered" evidence="3">
    <location>
        <begin position="25"/>
        <end position="62"/>
    </location>
</feature>
<feature type="compositionally biased region" description="Low complexity" evidence="3">
    <location>
        <begin position="532"/>
        <end position="541"/>
    </location>
</feature>
<accession>A0AAD5EIE3</accession>
<reference evidence="6" key="1">
    <citation type="submission" date="2021-06" db="EMBL/GenBank/DDBJ databases">
        <authorList>
            <consortium name="DOE Joint Genome Institute"/>
            <person name="Mondo S.J."/>
            <person name="Amses K.R."/>
            <person name="Simmons D.R."/>
            <person name="Longcore J.E."/>
            <person name="Seto K."/>
            <person name="Alves G.H."/>
            <person name="Bonds A.E."/>
            <person name="Quandt C.A."/>
            <person name="Davis W.J."/>
            <person name="Chang Y."/>
            <person name="Letcher P.M."/>
            <person name="Powell M.J."/>
            <person name="Kuo A."/>
            <person name="Labutti K."/>
            <person name="Pangilinan J."/>
            <person name="Andreopoulos W."/>
            <person name="Tritt A."/>
            <person name="Riley R."/>
            <person name="Hundley H."/>
            <person name="Johnson J."/>
            <person name="Lipzen A."/>
            <person name="Barry K."/>
            <person name="Berbee M.L."/>
            <person name="Buchler N.E."/>
            <person name="Grigoriev I.V."/>
            <person name="Spatafora J.W."/>
            <person name="Stajich J.E."/>
            <person name="James T.Y."/>
        </authorList>
    </citation>
    <scope>NUCLEOTIDE SEQUENCE</scope>
    <source>
        <strain evidence="6">AG</strain>
    </source>
</reference>
<dbReference type="Proteomes" id="UP001206595">
    <property type="component" value="Unassembled WGS sequence"/>
</dbReference>
<reference evidence="6" key="2">
    <citation type="journal article" date="2022" name="Proc. Natl. Acad. Sci. U.S.A.">
        <title>Diploid-dominant life cycles characterize the early evolution of Fungi.</title>
        <authorList>
            <person name="Amses K.R."/>
            <person name="Simmons D.R."/>
            <person name="Longcore J.E."/>
            <person name="Mondo S.J."/>
            <person name="Seto K."/>
            <person name="Jeronimo G.H."/>
            <person name="Bonds A.E."/>
            <person name="Quandt C.A."/>
            <person name="Davis W.J."/>
            <person name="Chang Y."/>
            <person name="Federici B.A."/>
            <person name="Kuo A."/>
            <person name="LaButti K."/>
            <person name="Pangilinan J."/>
            <person name="Andreopoulos W."/>
            <person name="Tritt A."/>
            <person name="Riley R."/>
            <person name="Hundley H."/>
            <person name="Johnson J."/>
            <person name="Lipzen A."/>
            <person name="Barry K."/>
            <person name="Lang B.F."/>
            <person name="Cuomo C.A."/>
            <person name="Buchler N.E."/>
            <person name="Grigoriev I.V."/>
            <person name="Spatafora J.W."/>
            <person name="Stajich J.E."/>
            <person name="James T.Y."/>
        </authorList>
    </citation>
    <scope>NUCLEOTIDE SEQUENCE</scope>
    <source>
        <strain evidence="6">AG</strain>
    </source>
</reference>
<evidence type="ECO:0008006" key="8">
    <source>
        <dbReference type="Google" id="ProtNLM"/>
    </source>
</evidence>
<feature type="compositionally biased region" description="Polar residues" evidence="3">
    <location>
        <begin position="510"/>
        <end position="528"/>
    </location>
</feature>
<feature type="domain" description="Zn(2)-C6 fungal-type" evidence="4">
    <location>
        <begin position="101"/>
        <end position="130"/>
    </location>
</feature>
<dbReference type="CDD" id="cd00067">
    <property type="entry name" value="GAL4"/>
    <property type="match status" value="1"/>
</dbReference>
<evidence type="ECO:0000256" key="2">
    <source>
        <dbReference type="ARBA" id="ARBA00023242"/>
    </source>
</evidence>
<dbReference type="Gene3D" id="4.10.240.10">
    <property type="entry name" value="Zn(2)-C6 fungal-type DNA-binding domain"/>
    <property type="match status" value="1"/>
</dbReference>
<feature type="region of interest" description="Disordered" evidence="3">
    <location>
        <begin position="75"/>
        <end position="95"/>
    </location>
</feature>
<feature type="compositionally biased region" description="Polar residues" evidence="3">
    <location>
        <begin position="492"/>
        <end position="501"/>
    </location>
</feature>
<gene>
    <name evidence="6" type="ORF">K450DRAFT_220354</name>
</gene>
<evidence type="ECO:0000313" key="7">
    <source>
        <dbReference type="Proteomes" id="UP001206595"/>
    </source>
</evidence>
<dbReference type="InterPro" id="IPR035965">
    <property type="entry name" value="PAS-like_dom_sf"/>
</dbReference>
<keyword evidence="2" id="KW-0539">Nucleus</keyword>
<proteinExistence type="predicted"/>
<evidence type="ECO:0000313" key="6">
    <source>
        <dbReference type="EMBL" id="KAI8583872.1"/>
    </source>
</evidence>
<feature type="region of interest" description="Disordered" evidence="3">
    <location>
        <begin position="492"/>
        <end position="544"/>
    </location>
</feature>
<sequence>MQMLQGSPTIQNELSLSAPFFAMGLPSGDQQTPHISQFESTPSLSDESSLSVAMSHSPQDTMYSTSQIQFDSSYLDQASDDDGSPVTVPSKRGSKNHVSSACINCKRAHLACDVSRPCKRCVTLGKQDSCHDIAHKKRGRPKLRDKASMMQSHFLANERKYEIMYDAIQTPAFATSAQRVNRPQQAAQPQQAGRIAFVHQTLEEFHEQQQQQQREEEQIHERIIRRSFSRGSEAAADKPQHAHPMHQHSASPALQEVSVPIHPTQPLNEHTHYLSPIDFNPSNLLAEGPDLNEASMSPILINGAMDMPSPAREHPPVSSGGPPPQVTVFMSMEVCCARASDEVTEAWGYYPQELAHRSFYDFVSPKDTDRLAQLHRLLLDNIQNVADQATNGSQKRHARLPRAERTTSDLFYDTLPERLMYVAKGSNTYSDTLHIKRRDGDMELFNFKVYLGGGFGADLFNPDTYSKLYIVAILSKHQYAVQASYEPQQLASTRSNFTETGADSPMACDSPQNGGPSSMDMTGSSTPELKNLSSGGSTLGSSDHDRFQVFRKPSMSLTTPFSSGFSNTSMVESRISKSPPRLGGINYLNSAAVPNQAPVSPKINIAPTTNQQGLLNTSSTRFFPKTGNSGNPTTNASTSFRTMSMNPITSALPDTSYYSRRSDPFVITPPNRFAPTPLGRASASYTHPTTQYFLQTSSSTLNAAASAAQTKTRGGPGYSFTPMSGARGADDLAPNDRATGKTESNPKMEMSITSLLC</sequence>
<keyword evidence="1" id="KW-0479">Metal-binding</keyword>
<dbReference type="SUPFAM" id="SSF57701">
    <property type="entry name" value="Zn2/Cys6 DNA-binding domain"/>
    <property type="match status" value="1"/>
</dbReference>
<dbReference type="AlphaFoldDB" id="A0AAD5EIE3"/>
<dbReference type="PANTHER" id="PTHR47659">
    <property type="entry name" value="ZN(II)2CYS6 TRANSCRIPTION FACTOR (EUROFUNG)-RELATED"/>
    <property type="match status" value="1"/>
</dbReference>
<dbReference type="EMBL" id="MU620894">
    <property type="protein sequence ID" value="KAI8583872.1"/>
    <property type="molecule type" value="Genomic_DNA"/>
</dbReference>
<dbReference type="PROSITE" id="PS00463">
    <property type="entry name" value="ZN2_CY6_FUNGAL_1"/>
    <property type="match status" value="1"/>
</dbReference>
<feature type="region of interest" description="Disordered" evidence="3">
    <location>
        <begin position="229"/>
        <end position="251"/>
    </location>
</feature>
<dbReference type="GeneID" id="75910888"/>
<evidence type="ECO:0000256" key="1">
    <source>
        <dbReference type="ARBA" id="ARBA00022723"/>
    </source>
</evidence>
<dbReference type="InterPro" id="IPR036864">
    <property type="entry name" value="Zn2-C6_fun-type_DNA-bd_sf"/>
</dbReference>
<dbReference type="InterPro" id="IPR050335">
    <property type="entry name" value="ERT1_acuK_gluconeogen_tf"/>
</dbReference>
<feature type="compositionally biased region" description="Polar residues" evidence="3">
    <location>
        <begin position="747"/>
        <end position="757"/>
    </location>
</feature>
<dbReference type="InterPro" id="IPR001138">
    <property type="entry name" value="Zn2Cys6_DnaBD"/>
</dbReference>
<comment type="caution">
    <text evidence="6">The sequence shown here is derived from an EMBL/GenBank/DDBJ whole genome shotgun (WGS) entry which is preliminary data.</text>
</comment>
<dbReference type="GO" id="GO:0008270">
    <property type="term" value="F:zinc ion binding"/>
    <property type="evidence" value="ECO:0007669"/>
    <property type="project" value="InterPro"/>
</dbReference>
<protein>
    <recommendedName>
        <fullName evidence="8">Zn(2)-C6 fungal-type domain-containing protein</fullName>
    </recommendedName>
</protein>
<feature type="region of interest" description="Disordered" evidence="3">
    <location>
        <begin position="301"/>
        <end position="323"/>
    </location>
</feature>
<keyword evidence="7" id="KW-1185">Reference proteome</keyword>
<dbReference type="GO" id="GO:0000981">
    <property type="term" value="F:DNA-binding transcription factor activity, RNA polymerase II-specific"/>
    <property type="evidence" value="ECO:0007669"/>
    <property type="project" value="InterPro"/>
</dbReference>